<dbReference type="RefSeq" id="WP_109014784.1">
    <property type="nucleotide sequence ID" value="NZ_BDOQ01000003.1"/>
</dbReference>
<dbReference type="EMBL" id="BDOQ01000003">
    <property type="protein sequence ID" value="GBG13599.1"/>
    <property type="molecule type" value="Genomic_DNA"/>
</dbReference>
<gene>
    <name evidence="2" type="ORF">NMK_1150</name>
</gene>
<reference evidence="2 3" key="1">
    <citation type="journal article" date="2018" name="Environ. Microbiol.">
        <title>Isolation and genomic characterization of Novimethylophilus kurashikiensis gen. nov. sp. nov., a new lanthanide-dependent methylotrophic species of Methylophilaceae.</title>
        <authorList>
            <person name="Lv H."/>
            <person name="Sahin N."/>
            <person name="Tani A."/>
        </authorList>
    </citation>
    <scope>NUCLEOTIDE SEQUENCE [LARGE SCALE GENOMIC DNA]</scope>
    <source>
        <strain evidence="2 3">La2-4</strain>
    </source>
</reference>
<dbReference type="PROSITE" id="PS51257">
    <property type="entry name" value="PROKAR_LIPOPROTEIN"/>
    <property type="match status" value="1"/>
</dbReference>
<proteinExistence type="predicted"/>
<dbReference type="OrthoDB" id="8723891at2"/>
<evidence type="ECO:0000313" key="2">
    <source>
        <dbReference type="EMBL" id="GBG13599.1"/>
    </source>
</evidence>
<organism evidence="2 3">
    <name type="scientific">Novimethylophilus kurashikiensis</name>
    <dbReference type="NCBI Taxonomy" id="1825523"/>
    <lineage>
        <taxon>Bacteria</taxon>
        <taxon>Pseudomonadati</taxon>
        <taxon>Pseudomonadota</taxon>
        <taxon>Betaproteobacteria</taxon>
        <taxon>Nitrosomonadales</taxon>
        <taxon>Methylophilaceae</taxon>
        <taxon>Novimethylophilus</taxon>
    </lineage>
</organism>
<dbReference type="AlphaFoldDB" id="A0A2R5F6Y5"/>
<dbReference type="Proteomes" id="UP000245081">
    <property type="component" value="Unassembled WGS sequence"/>
</dbReference>
<evidence type="ECO:0000313" key="3">
    <source>
        <dbReference type="Proteomes" id="UP000245081"/>
    </source>
</evidence>
<accession>A0A2R5F6Y5</accession>
<comment type="caution">
    <text evidence="2">The sequence shown here is derived from an EMBL/GenBank/DDBJ whole genome shotgun (WGS) entry which is preliminary data.</text>
</comment>
<keyword evidence="1" id="KW-0732">Signal</keyword>
<name>A0A2R5F6Y5_9PROT</name>
<protein>
    <submittedName>
        <fullName evidence="2">ATPase AAA</fullName>
    </submittedName>
</protein>
<evidence type="ECO:0000256" key="1">
    <source>
        <dbReference type="SAM" id="SignalP"/>
    </source>
</evidence>
<feature type="signal peptide" evidence="1">
    <location>
        <begin position="1"/>
        <end position="21"/>
    </location>
</feature>
<sequence>MTTLRIFPLLAALLFSGCASIQQMQNELATSATVPTPSFDRMQATGFASDAKETRVVLDKTSPVFYFDGEKSYYAAFELPPADTPRKLNFKSLFSAPYMGAATVMYPQFVFLNASKQVIGEAKRYRFQLHTGTLNDDFFEGNVIVPAAVRSVVIHTSQRNMPRLEAYSENGQAWEIPAAPSGKLALTLSQPYPANFDFSTAVIRDSIQMPWNDRGDFFYLTQIDGQPVEDSRSVTHRRNIFRGQTMLPYAIDREVPTQRAKYLIVGKTEYALPFQMATNPVYEVKGEIEAALEKNKVYEVRGTLGENYSAVWLEDVSTHTVVGRKIEIRGATRVGVWKW</sequence>
<keyword evidence="3" id="KW-1185">Reference proteome</keyword>
<feature type="chain" id="PRO_5015327382" evidence="1">
    <location>
        <begin position="22"/>
        <end position="339"/>
    </location>
</feature>